<evidence type="ECO:0000313" key="8">
    <source>
        <dbReference type="Proteomes" id="UP000676325"/>
    </source>
</evidence>
<evidence type="ECO:0000256" key="4">
    <source>
        <dbReference type="ARBA" id="ARBA00022969"/>
    </source>
</evidence>
<dbReference type="AlphaFoldDB" id="A0A941EE44"/>
<evidence type="ECO:0000256" key="2">
    <source>
        <dbReference type="ARBA" id="ARBA00009323"/>
    </source>
</evidence>
<gene>
    <name evidence="7" type="ORF">KDK95_21920</name>
</gene>
<dbReference type="Pfam" id="PF04686">
    <property type="entry name" value="SsgA"/>
    <property type="match status" value="1"/>
</dbReference>
<evidence type="ECO:0000256" key="5">
    <source>
        <dbReference type="ARBA" id="ARBA00023210"/>
    </source>
</evidence>
<comment type="subcellular location">
    <subcellularLocation>
        <location evidence="1">Cell septum</location>
    </subcellularLocation>
</comment>
<evidence type="ECO:0000313" key="7">
    <source>
        <dbReference type="EMBL" id="MBR7828983.1"/>
    </source>
</evidence>
<dbReference type="GO" id="GO:0030428">
    <property type="term" value="C:cell septum"/>
    <property type="evidence" value="ECO:0007669"/>
    <property type="project" value="UniProtKB-SubCell"/>
</dbReference>
<keyword evidence="5" id="KW-0717">Septation</keyword>
<organism evidence="7 8">
    <name type="scientific">Actinospica acidithermotolerans</name>
    <dbReference type="NCBI Taxonomy" id="2828514"/>
    <lineage>
        <taxon>Bacteria</taxon>
        <taxon>Bacillati</taxon>
        <taxon>Actinomycetota</taxon>
        <taxon>Actinomycetes</taxon>
        <taxon>Catenulisporales</taxon>
        <taxon>Actinospicaceae</taxon>
        <taxon>Actinospica</taxon>
    </lineage>
</organism>
<comment type="caution">
    <text evidence="7">The sequence shown here is derived from an EMBL/GenBank/DDBJ whole genome shotgun (WGS) entry which is preliminary data.</text>
</comment>
<sequence>MPIITAELNAKVIAGEAGCLDDEVALHYDTADPYAVTLQFLDEDLWGEDSVWWFDREMLAAGVRAPVGEGRLKVWPLGEKAVMLELHTDGLCDLVAVPVEELREFLRLTYVMVPEGAEPEQWDIDQLFQEMTG</sequence>
<dbReference type="InterPro" id="IPR006776">
    <property type="entry name" value="SsgB"/>
</dbReference>
<evidence type="ECO:0000256" key="6">
    <source>
        <dbReference type="ARBA" id="ARBA00023306"/>
    </source>
</evidence>
<dbReference type="EMBL" id="JAGSOH010000071">
    <property type="protein sequence ID" value="MBR7828983.1"/>
    <property type="molecule type" value="Genomic_DNA"/>
</dbReference>
<evidence type="ECO:0000256" key="3">
    <source>
        <dbReference type="ARBA" id="ARBA00022618"/>
    </source>
</evidence>
<evidence type="ECO:0000256" key="1">
    <source>
        <dbReference type="ARBA" id="ARBA00004431"/>
    </source>
</evidence>
<name>A0A941EE44_9ACTN</name>
<comment type="similarity">
    <text evidence="2">Belongs to the SsgA family.</text>
</comment>
<dbReference type="InterPro" id="IPR038658">
    <property type="entry name" value="SsgB_sf"/>
</dbReference>
<dbReference type="GO" id="GO:0030435">
    <property type="term" value="P:sporulation resulting in formation of a cellular spore"/>
    <property type="evidence" value="ECO:0007669"/>
    <property type="project" value="UniProtKB-KW"/>
</dbReference>
<dbReference type="GO" id="GO:0000917">
    <property type="term" value="P:division septum assembly"/>
    <property type="evidence" value="ECO:0007669"/>
    <property type="project" value="UniProtKB-KW"/>
</dbReference>
<keyword evidence="6" id="KW-0131">Cell cycle</keyword>
<dbReference type="Proteomes" id="UP000676325">
    <property type="component" value="Unassembled WGS sequence"/>
</dbReference>
<dbReference type="Gene3D" id="2.30.31.20">
    <property type="entry name" value="Sporulation-specific cell division protein SsgB"/>
    <property type="match status" value="1"/>
</dbReference>
<protein>
    <submittedName>
        <fullName evidence="7">SsgA family sporulation/cell division regulator</fullName>
    </submittedName>
</protein>
<reference evidence="7" key="1">
    <citation type="submission" date="2021-04" db="EMBL/GenBank/DDBJ databases">
        <title>Genome based classification of Actinospica acidithermotolerans sp. nov., an actinobacterium isolated from an Indonesian hot spring.</title>
        <authorList>
            <person name="Kusuma A.B."/>
            <person name="Putra K.E."/>
            <person name="Nafisah S."/>
            <person name="Loh J."/>
            <person name="Nouioui I."/>
            <person name="Goodfellow M."/>
        </authorList>
    </citation>
    <scope>NUCLEOTIDE SEQUENCE</scope>
    <source>
        <strain evidence="7">MGRD01-02</strain>
    </source>
</reference>
<accession>A0A941EE44</accession>
<dbReference type="RefSeq" id="WP_212520118.1">
    <property type="nucleotide sequence ID" value="NZ_JAGSOH010000071.1"/>
</dbReference>
<proteinExistence type="inferred from homology"/>
<keyword evidence="4" id="KW-0749">Sporulation</keyword>
<keyword evidence="3" id="KW-0132">Cell division</keyword>
<keyword evidence="8" id="KW-1185">Reference proteome</keyword>